<keyword evidence="3" id="KW-1185">Reference proteome</keyword>
<keyword evidence="1 2" id="KW-0808">Transferase</keyword>
<dbReference type="EC" id="2.8.2.-" evidence="2"/>
<organism evidence="2 3">
    <name type="scientific">Sulfurimonas diazotrophicus</name>
    <dbReference type="NCBI Taxonomy" id="3131939"/>
    <lineage>
        <taxon>Bacteria</taxon>
        <taxon>Pseudomonadati</taxon>
        <taxon>Campylobacterota</taxon>
        <taxon>Epsilonproteobacteria</taxon>
        <taxon>Campylobacterales</taxon>
        <taxon>Sulfurimonadaceae</taxon>
        <taxon>Sulfurimonas</taxon>
    </lineage>
</organism>
<reference evidence="2 3" key="1">
    <citation type="submission" date="2024-03" db="EMBL/GenBank/DDBJ databases">
        <title>Sulfurimonas sp. HSL3-1.</title>
        <authorList>
            <person name="Wang S."/>
        </authorList>
    </citation>
    <scope>NUCLEOTIDE SEQUENCE [LARGE SCALE GENOMIC DNA]</scope>
    <source>
        <strain evidence="2 3">HSL3-1</strain>
    </source>
</reference>
<dbReference type="Gene3D" id="3.40.50.300">
    <property type="entry name" value="P-loop containing nucleotide triphosphate hydrolases"/>
    <property type="match status" value="1"/>
</dbReference>
<dbReference type="PANTHER" id="PTHR12788">
    <property type="entry name" value="PROTEIN-TYROSINE SULFOTRANSFERASE 2"/>
    <property type="match status" value="1"/>
</dbReference>
<dbReference type="GO" id="GO:0016740">
    <property type="term" value="F:transferase activity"/>
    <property type="evidence" value="ECO:0007669"/>
    <property type="project" value="UniProtKB-KW"/>
</dbReference>
<name>A0ABZ3H9A7_9BACT</name>
<proteinExistence type="predicted"/>
<sequence length="285" mass="32839">MFGNVKAKLDLLKDYFYTKQALKAEPHLFDHVETYCMFVGYPRSSHSLIGSLIDAHPQTNIAHEQDVLKYIKYGFSKEAIFHLLLRNAKQFTEAGREWTGYSYAVEGQYQGKYTDLKVIGDKRGGNSSRRFSRNPELLKKLKKTIDLPIKFIHVIRNPYDNISTMAYRAVGSDKSKVTPEALTGELEHYFSLVETANSVFEQVDVADVIHVKIENFMEHPKEELKRICDFLGLETTEEYLDACAAIVYTKPHKTRNDYTWDEALKARVSGEIEKYPFFEGYSFTA</sequence>
<dbReference type="RefSeq" id="WP_345972417.1">
    <property type="nucleotide sequence ID" value="NZ_CP147920.1"/>
</dbReference>
<evidence type="ECO:0000313" key="2">
    <source>
        <dbReference type="EMBL" id="XAU14769.1"/>
    </source>
</evidence>
<dbReference type="InterPro" id="IPR027417">
    <property type="entry name" value="P-loop_NTPase"/>
</dbReference>
<dbReference type="Pfam" id="PF13469">
    <property type="entry name" value="Sulfotransfer_3"/>
    <property type="match status" value="1"/>
</dbReference>
<dbReference type="SUPFAM" id="SSF52540">
    <property type="entry name" value="P-loop containing nucleoside triphosphate hydrolases"/>
    <property type="match status" value="1"/>
</dbReference>
<dbReference type="InterPro" id="IPR026634">
    <property type="entry name" value="TPST-like"/>
</dbReference>
<accession>A0ABZ3H9A7</accession>
<dbReference type="Proteomes" id="UP001447842">
    <property type="component" value="Chromosome"/>
</dbReference>
<protein>
    <submittedName>
        <fullName evidence="2">Sulfotransferase</fullName>
        <ecNumber evidence="2">2.8.2.-</ecNumber>
    </submittedName>
</protein>
<dbReference type="EMBL" id="CP147920">
    <property type="protein sequence ID" value="XAU14769.1"/>
    <property type="molecule type" value="Genomic_DNA"/>
</dbReference>
<evidence type="ECO:0000313" key="3">
    <source>
        <dbReference type="Proteomes" id="UP001447842"/>
    </source>
</evidence>
<evidence type="ECO:0000256" key="1">
    <source>
        <dbReference type="ARBA" id="ARBA00022679"/>
    </source>
</evidence>
<dbReference type="PANTHER" id="PTHR12788:SF8">
    <property type="entry name" value="PROTEIN-TYROSINE SULFOTRANSFERASE"/>
    <property type="match status" value="1"/>
</dbReference>
<gene>
    <name evidence="2" type="ORF">WCY31_11055</name>
</gene>